<evidence type="ECO:0000256" key="1">
    <source>
        <dbReference type="SAM" id="Phobius"/>
    </source>
</evidence>
<name>A0A1X7VH52_AMPQE</name>
<accession>A0A1X7VH52</accession>
<keyword evidence="1" id="KW-0472">Membrane</keyword>
<keyword evidence="1" id="KW-1133">Transmembrane helix</keyword>
<proteinExistence type="predicted"/>
<feature type="transmembrane region" description="Helical" evidence="1">
    <location>
        <begin position="31"/>
        <end position="53"/>
    </location>
</feature>
<dbReference type="InParanoid" id="A0A1X7VH52"/>
<keyword evidence="1" id="KW-0812">Transmembrane</keyword>
<evidence type="ECO:0000313" key="2">
    <source>
        <dbReference type="EnsemblMetazoa" id="Aqu2.1.39293_001"/>
    </source>
</evidence>
<reference evidence="2" key="1">
    <citation type="submission" date="2017-05" db="UniProtKB">
        <authorList>
            <consortium name="EnsemblMetazoa"/>
        </authorList>
    </citation>
    <scope>IDENTIFICATION</scope>
</reference>
<organism evidence="2">
    <name type="scientific">Amphimedon queenslandica</name>
    <name type="common">Sponge</name>
    <dbReference type="NCBI Taxonomy" id="400682"/>
    <lineage>
        <taxon>Eukaryota</taxon>
        <taxon>Metazoa</taxon>
        <taxon>Porifera</taxon>
        <taxon>Demospongiae</taxon>
        <taxon>Heteroscleromorpha</taxon>
        <taxon>Haplosclerida</taxon>
        <taxon>Niphatidae</taxon>
        <taxon>Amphimedon</taxon>
    </lineage>
</organism>
<sequence>GQGATKEARGAESEDSDEYGKHVAQLRVRHAVWNMMCSTGFIWLLNTFCVLWLESYFGDGETSIICPANCDGQSRSLDNHIGFLGDTNLTWEDVTWITQLSAGFSNEFDAVLSSRIALQSGPVQYLWIMAIIIDTS</sequence>
<dbReference type="AlphaFoldDB" id="A0A1X7VH52"/>
<dbReference type="EnsemblMetazoa" id="Aqu2.1.39293_001">
    <property type="protein sequence ID" value="Aqu2.1.39293_001"/>
    <property type="gene ID" value="Aqu2.1.39293"/>
</dbReference>
<protein>
    <submittedName>
        <fullName evidence="2">Uncharacterized protein</fullName>
    </submittedName>
</protein>